<reference evidence="3" key="1">
    <citation type="journal article" date="2019" name="Plant J.">
        <title>Chlorella vulgaris genome assembly and annotation reveals the molecular basis for metabolic acclimation to high light conditions.</title>
        <authorList>
            <person name="Cecchin M."/>
            <person name="Marcolungo L."/>
            <person name="Rossato M."/>
            <person name="Girolomoni L."/>
            <person name="Cosentino E."/>
            <person name="Cuine S."/>
            <person name="Li-Beisson Y."/>
            <person name="Delledonne M."/>
            <person name="Ballottari M."/>
        </authorList>
    </citation>
    <scope>NUCLEOTIDE SEQUENCE</scope>
    <source>
        <strain evidence="3">211/11P</strain>
    </source>
</reference>
<feature type="region of interest" description="Disordered" evidence="2">
    <location>
        <begin position="1546"/>
        <end position="1607"/>
    </location>
</feature>
<comment type="caution">
    <text evidence="3">The sequence shown here is derived from an EMBL/GenBank/DDBJ whole genome shotgun (WGS) entry which is preliminary data.</text>
</comment>
<organism evidence="3 4">
    <name type="scientific">Chlorella vulgaris</name>
    <name type="common">Green alga</name>
    <dbReference type="NCBI Taxonomy" id="3077"/>
    <lineage>
        <taxon>Eukaryota</taxon>
        <taxon>Viridiplantae</taxon>
        <taxon>Chlorophyta</taxon>
        <taxon>core chlorophytes</taxon>
        <taxon>Trebouxiophyceae</taxon>
        <taxon>Chlorellales</taxon>
        <taxon>Chlorellaceae</taxon>
        <taxon>Chlorella clade</taxon>
        <taxon>Chlorella</taxon>
    </lineage>
</organism>
<feature type="compositionally biased region" description="Low complexity" evidence="2">
    <location>
        <begin position="1681"/>
        <end position="1694"/>
    </location>
</feature>
<dbReference type="EMBL" id="SIDB01000002">
    <property type="protein sequence ID" value="KAI3435901.1"/>
    <property type="molecule type" value="Genomic_DNA"/>
</dbReference>
<feature type="region of interest" description="Disordered" evidence="2">
    <location>
        <begin position="353"/>
        <end position="383"/>
    </location>
</feature>
<feature type="compositionally biased region" description="Low complexity" evidence="2">
    <location>
        <begin position="1560"/>
        <end position="1575"/>
    </location>
</feature>
<feature type="compositionally biased region" description="Basic residues" evidence="2">
    <location>
        <begin position="1592"/>
        <end position="1603"/>
    </location>
</feature>
<feature type="compositionally biased region" description="Polar residues" evidence="2">
    <location>
        <begin position="280"/>
        <end position="304"/>
    </location>
</feature>
<feature type="compositionally biased region" description="Acidic residues" evidence="2">
    <location>
        <begin position="1384"/>
        <end position="1396"/>
    </location>
</feature>
<feature type="compositionally biased region" description="Low complexity" evidence="2">
    <location>
        <begin position="515"/>
        <end position="530"/>
    </location>
</feature>
<feature type="compositionally biased region" description="Low complexity" evidence="2">
    <location>
        <begin position="794"/>
        <end position="835"/>
    </location>
</feature>
<sequence>MERQDVLSRIQLLQAADLPTALHGLLKEAQSLLKPPSRCTSGAGAPQPASADARLSLVLAILELLERAALLTTQHCDSKIIKGSQAQLLAAFQKHSWMWELLLRKHLADLLLRPAAAQIFVEAAAGLPSIVQERLYSLWRQQLLLSQHDSQPLHLSPALLQQLLDQLRLCFQARSITLPQLPGDVPQTAGAPAAATDAARQPLLPQSGGTEVRVVLREHLPSLLHLLLTACCCGGGDGRQPAEVTSSQQHADGSSGRASGNAPHAPSLTSMQSAAAAGVRQSQRPQAGGSSSLRQAQQVASGAGSSPVGACRQVADGSSAMREGLLRHAVLLVSKLSNPDALHEMLSILPQQHAGCGAGADSDSDSDEGRSQQQQRQLSRRDAAKVQTAVALIEVCLDGMLTLPKLAAAVHQQLHGKASSTGCGATDSRPAQQDAVANPSSSGAASRPAAASAMAASVAEAAGSQQAVGTAAAAAAEGREEEELRHSVGLMMGMHRELSRLQAEQELQGPGGELQSGSGSRQRQQAQALSPPACQRLLSMLADVQPQPQQRQTVALKQQRHVPSPAAVASPNNPADSKLADSQAIGGGGNTCRSTGARGREQAALGVGDQTPPALLLVPPQLAVQGLELVCRAVAADGSGSGSWSRLPPAGSISGASRLADMAVSVSAIYLACYQAMWGGRVLRSAEAYQLLLVAARLRMLLHSGGGGSTQVGAGTADNEAAAEAALVAQNAVSGRRRRPRSCAADLQPLGAAGAATIAAGGATSRAKRLKADPGGQDGDAVRQLLQLFQQQPLPAPQAGQPGEALAGSAPVSQQGQVQQQHRGGRRVVAVQVQQEPEGSAQPGSAAAHKRITPQQLAPSAAAAAAAAGVLLLPAGSQQPQEQPQQAEVPARGNSVAAAHGAMAADGRAQQRVVISKAANMTEEEQDEVWAAYIADKEFLVEMLGDADYQQWYDEGAHPLRRQQHRAGGLEAAWAAVLGGPAAGSLVQQQLPRSLLQASGQMPWDAAAAACLRLLRLLLRSLGSGGADPVAVAAGADASAAPPLLCSAQQSSVLLRAFAAPLRRQGALAAANALLGITGSMHISTAVKAAQAAPAGGVLLLLSAHLLALVRGERSAAESSLFGGSLCDGRPERPAPGRQWATGRCRLTAPPLLDAYAALLADLLAAAQRDVAADPTCGLGKPLQRHQLQLRPVDLSAALATRFMLLPPPTQHMLAPGCALLLRLAVADADAQQAMAQLAALLWMLAQAQQSEGGVPRSWCDGLTAAVRVPPDCPEWLLGEALMLEGPREVASQGHALLLGPLREVQAAAAAELLTQLRQRVAQRLEQQQQQQQQQEEEDSSRVVALSAEVLLPAADACHAAVQLLLLEWQAHKPRRPGPSGDGSDAESEEAEEEAEQSEHLLLAGSPAAAAELAGLAAALCLAGAAAGGTLASLVDAAPACGGTLRPQQRGQQPRLQGAKIAGEHAPASTAAGVLAMCNQFLEVADRLLQSGCLPPGVAQQQLEAACEQLEGQLQAVEQLCLALPQHHPLLLTLEAAMDAAPQLWRPAPLQPDQSDDKGSQCSSSDEEQQSTQGDCQPGVLNKQQQQVLKGRVQRHARKQRGRQLKDVRNPALRAMLAEDGCAGELDAEDLSDLEDFIVCNPERDYDSFFRRHFWQAKGSDSEEEEEQQQEEEEPQQAPRQKAAAGMADKAQAL</sequence>
<feature type="compositionally biased region" description="Low complexity" evidence="2">
    <location>
        <begin position="565"/>
        <end position="575"/>
    </location>
</feature>
<accession>A0A9D4Z0A2</accession>
<protein>
    <submittedName>
        <fullName evidence="3">Uncharacterized protein</fullName>
    </submittedName>
</protein>
<keyword evidence="4" id="KW-1185">Reference proteome</keyword>
<reference evidence="3" key="2">
    <citation type="submission" date="2020-11" db="EMBL/GenBank/DDBJ databases">
        <authorList>
            <person name="Cecchin M."/>
            <person name="Marcolungo L."/>
            <person name="Rossato M."/>
            <person name="Girolomoni L."/>
            <person name="Cosentino E."/>
            <person name="Cuine S."/>
            <person name="Li-Beisson Y."/>
            <person name="Delledonne M."/>
            <person name="Ballottari M."/>
        </authorList>
    </citation>
    <scope>NUCLEOTIDE SEQUENCE</scope>
    <source>
        <strain evidence="3">211/11P</strain>
        <tissue evidence="3">Whole cell</tissue>
    </source>
</reference>
<feature type="compositionally biased region" description="Acidic residues" evidence="2">
    <location>
        <begin position="1662"/>
        <end position="1675"/>
    </location>
</feature>
<feature type="region of interest" description="Disordered" evidence="2">
    <location>
        <begin position="794"/>
        <end position="855"/>
    </location>
</feature>
<feature type="region of interest" description="Disordered" evidence="2">
    <location>
        <begin position="239"/>
        <end position="310"/>
    </location>
</feature>
<gene>
    <name evidence="3" type="ORF">D9Q98_001959</name>
</gene>
<feature type="region of interest" description="Disordered" evidence="2">
    <location>
        <begin position="565"/>
        <end position="596"/>
    </location>
</feature>
<feature type="compositionally biased region" description="Low complexity" evidence="2">
    <location>
        <begin position="189"/>
        <end position="199"/>
    </location>
</feature>
<evidence type="ECO:0000313" key="4">
    <source>
        <dbReference type="Proteomes" id="UP001055712"/>
    </source>
</evidence>
<proteinExistence type="predicted"/>
<evidence type="ECO:0000256" key="1">
    <source>
        <dbReference type="SAM" id="Coils"/>
    </source>
</evidence>
<feature type="coiled-coil region" evidence="1">
    <location>
        <begin position="1311"/>
        <end position="1342"/>
    </location>
</feature>
<evidence type="ECO:0000313" key="3">
    <source>
        <dbReference type="EMBL" id="KAI3435901.1"/>
    </source>
</evidence>
<feature type="region of interest" description="Disordered" evidence="2">
    <location>
        <begin position="876"/>
        <end position="895"/>
    </location>
</feature>
<name>A0A9D4Z0A2_CHLVU</name>
<feature type="region of interest" description="Disordered" evidence="2">
    <location>
        <begin position="418"/>
        <end position="446"/>
    </location>
</feature>
<feature type="region of interest" description="Disordered" evidence="2">
    <location>
        <begin position="182"/>
        <end position="204"/>
    </location>
</feature>
<dbReference type="Proteomes" id="UP001055712">
    <property type="component" value="Unassembled WGS sequence"/>
</dbReference>
<evidence type="ECO:0000256" key="2">
    <source>
        <dbReference type="SAM" id="MobiDB-lite"/>
    </source>
</evidence>
<feature type="compositionally biased region" description="Polar residues" evidence="2">
    <location>
        <begin position="243"/>
        <end position="258"/>
    </location>
</feature>
<feature type="compositionally biased region" description="Low complexity" evidence="2">
    <location>
        <begin position="437"/>
        <end position="446"/>
    </location>
</feature>
<keyword evidence="1" id="KW-0175">Coiled coil</keyword>
<feature type="region of interest" description="Disordered" evidence="2">
    <location>
        <begin position="1373"/>
        <end position="1400"/>
    </location>
</feature>
<feature type="region of interest" description="Disordered" evidence="2">
    <location>
        <begin position="1657"/>
        <end position="1694"/>
    </location>
</feature>
<dbReference type="OrthoDB" id="514907at2759"/>
<feature type="region of interest" description="Disordered" evidence="2">
    <location>
        <begin position="506"/>
        <end position="530"/>
    </location>
</feature>